<evidence type="ECO:0000313" key="3">
    <source>
        <dbReference type="Proteomes" id="UP000001542"/>
    </source>
</evidence>
<keyword evidence="3" id="KW-1185">Reference proteome</keyword>
<dbReference type="VEuPathDB" id="TrichDB:TVAG_235450"/>
<proteinExistence type="predicted"/>
<keyword evidence="1" id="KW-1133">Transmembrane helix</keyword>
<reference evidence="2" key="2">
    <citation type="journal article" date="2007" name="Science">
        <title>Draft genome sequence of the sexually transmitted pathogen Trichomonas vaginalis.</title>
        <authorList>
            <person name="Carlton J.M."/>
            <person name="Hirt R.P."/>
            <person name="Silva J.C."/>
            <person name="Delcher A.L."/>
            <person name="Schatz M."/>
            <person name="Zhao Q."/>
            <person name="Wortman J.R."/>
            <person name="Bidwell S.L."/>
            <person name="Alsmark U.C.M."/>
            <person name="Besteiro S."/>
            <person name="Sicheritz-Ponten T."/>
            <person name="Noel C.J."/>
            <person name="Dacks J.B."/>
            <person name="Foster P.G."/>
            <person name="Simillion C."/>
            <person name="Van de Peer Y."/>
            <person name="Miranda-Saavedra D."/>
            <person name="Barton G.J."/>
            <person name="Westrop G.D."/>
            <person name="Mueller S."/>
            <person name="Dessi D."/>
            <person name="Fiori P.L."/>
            <person name="Ren Q."/>
            <person name="Paulsen I."/>
            <person name="Zhang H."/>
            <person name="Bastida-Corcuera F.D."/>
            <person name="Simoes-Barbosa A."/>
            <person name="Brown M.T."/>
            <person name="Hayes R.D."/>
            <person name="Mukherjee M."/>
            <person name="Okumura C.Y."/>
            <person name="Schneider R."/>
            <person name="Smith A.J."/>
            <person name="Vanacova S."/>
            <person name="Villalvazo M."/>
            <person name="Haas B.J."/>
            <person name="Pertea M."/>
            <person name="Feldblyum T.V."/>
            <person name="Utterback T.R."/>
            <person name="Shu C.L."/>
            <person name="Osoegawa K."/>
            <person name="de Jong P.J."/>
            <person name="Hrdy I."/>
            <person name="Horvathova L."/>
            <person name="Zubacova Z."/>
            <person name="Dolezal P."/>
            <person name="Malik S.B."/>
            <person name="Logsdon J.M. Jr."/>
            <person name="Henze K."/>
            <person name="Gupta A."/>
            <person name="Wang C.C."/>
            <person name="Dunne R.L."/>
            <person name="Upcroft J.A."/>
            <person name="Upcroft P."/>
            <person name="White O."/>
            <person name="Salzberg S.L."/>
            <person name="Tang P."/>
            <person name="Chiu C.-H."/>
            <person name="Lee Y.-S."/>
            <person name="Embley T.M."/>
            <person name="Coombs G.H."/>
            <person name="Mottram J.C."/>
            <person name="Tachezy J."/>
            <person name="Fraser-Liggett C.M."/>
            <person name="Johnson P.J."/>
        </authorList>
    </citation>
    <scope>NUCLEOTIDE SEQUENCE [LARGE SCALE GENOMIC DNA]</scope>
    <source>
        <strain evidence="2">G3</strain>
    </source>
</reference>
<protein>
    <submittedName>
        <fullName evidence="2">Uncharacterized protein</fullName>
    </submittedName>
</protein>
<dbReference type="Proteomes" id="UP000001542">
    <property type="component" value="Unassembled WGS sequence"/>
</dbReference>
<dbReference type="InParanoid" id="A2DPR3"/>
<dbReference type="VEuPathDB" id="TrichDB:TVAGG3_0934620"/>
<gene>
    <name evidence="2" type="ORF">TVAG_235450</name>
</gene>
<evidence type="ECO:0000256" key="1">
    <source>
        <dbReference type="SAM" id="Phobius"/>
    </source>
</evidence>
<evidence type="ECO:0000313" key="2">
    <source>
        <dbReference type="EMBL" id="EAY17663.1"/>
    </source>
</evidence>
<dbReference type="KEGG" id="tva:4775680"/>
<keyword evidence="1" id="KW-0812">Transmembrane</keyword>
<keyword evidence="1" id="KW-0472">Membrane</keyword>
<feature type="transmembrane region" description="Helical" evidence="1">
    <location>
        <begin position="47"/>
        <end position="65"/>
    </location>
</feature>
<name>A2DPR3_TRIV3</name>
<accession>A2DPR3</accession>
<sequence>MLNYDDTNPELYAFLVSTKGILMIALAGLFVFLGAIASLHFLGQKGVCSYATVVLFSFFFIRHIVGENKVKMNHLKKE</sequence>
<dbReference type="EMBL" id="DS113228">
    <property type="protein sequence ID" value="EAY17663.1"/>
    <property type="molecule type" value="Genomic_DNA"/>
</dbReference>
<organism evidence="2 3">
    <name type="scientific">Trichomonas vaginalis (strain ATCC PRA-98 / G3)</name>
    <dbReference type="NCBI Taxonomy" id="412133"/>
    <lineage>
        <taxon>Eukaryota</taxon>
        <taxon>Metamonada</taxon>
        <taxon>Parabasalia</taxon>
        <taxon>Trichomonadida</taxon>
        <taxon>Trichomonadidae</taxon>
        <taxon>Trichomonas</taxon>
    </lineage>
</organism>
<feature type="transmembrane region" description="Helical" evidence="1">
    <location>
        <begin position="20"/>
        <end position="42"/>
    </location>
</feature>
<dbReference type="AlphaFoldDB" id="A2DPR3"/>
<reference evidence="2" key="1">
    <citation type="submission" date="2006-10" db="EMBL/GenBank/DDBJ databases">
        <authorList>
            <person name="Amadeo P."/>
            <person name="Zhao Q."/>
            <person name="Wortman J."/>
            <person name="Fraser-Liggett C."/>
            <person name="Carlton J."/>
        </authorList>
    </citation>
    <scope>NUCLEOTIDE SEQUENCE</scope>
    <source>
        <strain evidence="2">G3</strain>
    </source>
</reference>